<organism evidence="4 5">
    <name type="scientific">Discostella pseudostelligera</name>
    <dbReference type="NCBI Taxonomy" id="259834"/>
    <lineage>
        <taxon>Eukaryota</taxon>
        <taxon>Sar</taxon>
        <taxon>Stramenopiles</taxon>
        <taxon>Ochrophyta</taxon>
        <taxon>Bacillariophyta</taxon>
        <taxon>Coscinodiscophyceae</taxon>
        <taxon>Thalassiosirophycidae</taxon>
        <taxon>Stephanodiscales</taxon>
        <taxon>Stephanodiscaceae</taxon>
        <taxon>Discostella</taxon>
    </lineage>
</organism>
<comment type="caution">
    <text evidence="4">The sequence shown here is derived from an EMBL/GenBank/DDBJ whole genome shotgun (WGS) entry which is preliminary data.</text>
</comment>
<reference evidence="4 5" key="1">
    <citation type="submission" date="2024-10" db="EMBL/GenBank/DDBJ databases">
        <title>Updated reference genomes for cyclostephanoid diatoms.</title>
        <authorList>
            <person name="Roberts W.R."/>
            <person name="Alverson A.J."/>
        </authorList>
    </citation>
    <scope>NUCLEOTIDE SEQUENCE [LARGE SCALE GENOMIC DNA]</scope>
    <source>
        <strain evidence="4 5">AJA232-27</strain>
    </source>
</reference>
<keyword evidence="1" id="KW-0195">Cyclin</keyword>
<feature type="region of interest" description="Disordered" evidence="2">
    <location>
        <begin position="1"/>
        <end position="30"/>
    </location>
</feature>
<dbReference type="AlphaFoldDB" id="A0ABD3N3J8"/>
<protein>
    <recommendedName>
        <fullName evidence="3">Cyclin-like domain-containing protein</fullName>
    </recommendedName>
</protein>
<proteinExistence type="inferred from homology"/>
<dbReference type="InterPro" id="IPR039361">
    <property type="entry name" value="Cyclin"/>
</dbReference>
<dbReference type="FunFam" id="1.10.472.10:FF:000093">
    <property type="entry name" value="Predicted protein"/>
    <property type="match status" value="1"/>
</dbReference>
<evidence type="ECO:0000313" key="5">
    <source>
        <dbReference type="Proteomes" id="UP001530293"/>
    </source>
</evidence>
<gene>
    <name evidence="4" type="ORF">ACHAWU_003562</name>
</gene>
<evidence type="ECO:0000256" key="1">
    <source>
        <dbReference type="RuleBase" id="RU000383"/>
    </source>
</evidence>
<feature type="domain" description="Cyclin-like" evidence="3">
    <location>
        <begin position="106"/>
        <end position="205"/>
    </location>
</feature>
<dbReference type="EMBL" id="JALLBG020000043">
    <property type="protein sequence ID" value="KAL3770342.1"/>
    <property type="molecule type" value="Genomic_DNA"/>
</dbReference>
<dbReference type="PANTHER" id="PTHR10177">
    <property type="entry name" value="CYCLINS"/>
    <property type="match status" value="1"/>
</dbReference>
<dbReference type="Gene3D" id="1.10.472.10">
    <property type="entry name" value="Cyclin-like"/>
    <property type="match status" value="2"/>
</dbReference>
<dbReference type="InterPro" id="IPR006671">
    <property type="entry name" value="Cyclin_N"/>
</dbReference>
<dbReference type="Pfam" id="PF00134">
    <property type="entry name" value="Cyclin_N"/>
    <property type="match status" value="1"/>
</dbReference>
<dbReference type="InterPro" id="IPR036915">
    <property type="entry name" value="Cyclin-like_sf"/>
</dbReference>
<keyword evidence="5" id="KW-1185">Reference proteome</keyword>
<comment type="similarity">
    <text evidence="1">Belongs to the cyclin family.</text>
</comment>
<dbReference type="InterPro" id="IPR013763">
    <property type="entry name" value="Cyclin-like_dom"/>
</dbReference>
<evidence type="ECO:0000313" key="4">
    <source>
        <dbReference type="EMBL" id="KAL3770342.1"/>
    </source>
</evidence>
<name>A0ABD3N3J8_9STRA</name>
<dbReference type="SUPFAM" id="SSF47954">
    <property type="entry name" value="Cyclin-like"/>
    <property type="match status" value="1"/>
</dbReference>
<accession>A0ABD3N3J8</accession>
<dbReference type="SMART" id="SM00385">
    <property type="entry name" value="CYCLIN"/>
    <property type="match status" value="1"/>
</dbReference>
<evidence type="ECO:0000259" key="3">
    <source>
        <dbReference type="SMART" id="SM00385"/>
    </source>
</evidence>
<dbReference type="Proteomes" id="UP001530293">
    <property type="component" value="Unassembled WGS sequence"/>
</dbReference>
<evidence type="ECO:0000256" key="2">
    <source>
        <dbReference type="SAM" id="MobiDB-lite"/>
    </source>
</evidence>
<sequence length="332" mass="37842">MKFCSSSQQSHSTMSNTSSRTSTSITSNEPSWLTQSSWQSTTVSETLSVMLQKERRRYYASCDYLGILPQSSSYCSQGAVILDNDDEVEPTTMITITEADRTQLVDWCYKVIDLCKLERETVAMAMDMVDRFLSSNNSSNKTCEENMAYKVLRDRIQFQLLVVTALYVAIKTNEKTVFGSKLFSIISCDLYSISDIEDMELILLSGLSWYISAPTSLQIANHILKLISERLIIRKSTWADILDEVQYQAEHAVRDYYFVTQRPSTVAMAAIFNALDLVEDDRDRQALHSYLLVILLESTEEYYSIEQIMSSKDRLNLALGESDDHDGHNNEK</sequence>